<evidence type="ECO:0000313" key="3">
    <source>
        <dbReference type="Proteomes" id="UP001498398"/>
    </source>
</evidence>
<feature type="region of interest" description="Disordered" evidence="1">
    <location>
        <begin position="1"/>
        <end position="42"/>
    </location>
</feature>
<dbReference type="Proteomes" id="UP001498398">
    <property type="component" value="Unassembled WGS sequence"/>
</dbReference>
<organism evidence="2 3">
    <name type="scientific">Marasmiellus scandens</name>
    <dbReference type="NCBI Taxonomy" id="2682957"/>
    <lineage>
        <taxon>Eukaryota</taxon>
        <taxon>Fungi</taxon>
        <taxon>Dikarya</taxon>
        <taxon>Basidiomycota</taxon>
        <taxon>Agaricomycotina</taxon>
        <taxon>Agaricomycetes</taxon>
        <taxon>Agaricomycetidae</taxon>
        <taxon>Agaricales</taxon>
        <taxon>Marasmiineae</taxon>
        <taxon>Omphalotaceae</taxon>
        <taxon>Marasmiellus</taxon>
    </lineage>
</organism>
<protein>
    <submittedName>
        <fullName evidence="2">Uncharacterized protein</fullName>
    </submittedName>
</protein>
<dbReference type="EMBL" id="JBANRG010000010">
    <property type="protein sequence ID" value="KAK7462907.1"/>
    <property type="molecule type" value="Genomic_DNA"/>
</dbReference>
<gene>
    <name evidence="2" type="ORF">VKT23_007487</name>
</gene>
<accession>A0ABR1JKM3</accession>
<reference evidence="2 3" key="1">
    <citation type="submission" date="2024-01" db="EMBL/GenBank/DDBJ databases">
        <title>A draft genome for the cacao thread blight pathogen Marasmiellus scandens.</title>
        <authorList>
            <person name="Baruah I.K."/>
            <person name="Leung J."/>
            <person name="Bukari Y."/>
            <person name="Amoako-Attah I."/>
            <person name="Meinhardt L.W."/>
            <person name="Bailey B.A."/>
            <person name="Cohen S.P."/>
        </authorList>
    </citation>
    <scope>NUCLEOTIDE SEQUENCE [LARGE SCALE GENOMIC DNA]</scope>
    <source>
        <strain evidence="2 3">GH-19</strain>
    </source>
</reference>
<keyword evidence="3" id="KW-1185">Reference proteome</keyword>
<proteinExistence type="predicted"/>
<name>A0ABR1JKM3_9AGAR</name>
<evidence type="ECO:0000313" key="2">
    <source>
        <dbReference type="EMBL" id="KAK7462907.1"/>
    </source>
</evidence>
<sequence length="192" mass="20359">MSDTSYSPDPEPSTSRKRKSGGASSGSASKKAKGKKSPPDPFATAKEYVKAVHASPESFELPEEDGDVRAMIATIVAYTKSLEGSVAVATQTGRNAPTLKTAADIEADADRVKNLINRGIVKLMSVSGLCSVQGLFLFLKILFALVLKLRPCLPSGSQLLMTAEPNSRLTDCALIHAFSGRYLGSMDRPLGL</sequence>
<evidence type="ECO:0000256" key="1">
    <source>
        <dbReference type="SAM" id="MobiDB-lite"/>
    </source>
</evidence>
<comment type="caution">
    <text evidence="2">The sequence shown here is derived from an EMBL/GenBank/DDBJ whole genome shotgun (WGS) entry which is preliminary data.</text>
</comment>